<dbReference type="RefSeq" id="WP_381738503.1">
    <property type="nucleotide sequence ID" value="NZ_JBHSDP010000011.1"/>
</dbReference>
<name>A0ABV8TCF6_9ACTN</name>
<reference evidence="2" key="1">
    <citation type="journal article" date="2019" name="Int. J. Syst. Evol. Microbiol.">
        <title>The Global Catalogue of Microorganisms (GCM) 10K type strain sequencing project: providing services to taxonomists for standard genome sequencing and annotation.</title>
        <authorList>
            <consortium name="The Broad Institute Genomics Platform"/>
            <consortium name="The Broad Institute Genome Sequencing Center for Infectious Disease"/>
            <person name="Wu L."/>
            <person name="Ma J."/>
        </authorList>
    </citation>
    <scope>NUCLEOTIDE SEQUENCE [LARGE SCALE GENOMIC DNA]</scope>
    <source>
        <strain evidence="2">PCU 347</strain>
    </source>
</reference>
<gene>
    <name evidence="1" type="ORF">ACFPC0_10865</name>
</gene>
<evidence type="ECO:0000313" key="2">
    <source>
        <dbReference type="Proteomes" id="UP001595824"/>
    </source>
</evidence>
<keyword evidence="2" id="KW-1185">Reference proteome</keyword>
<evidence type="ECO:0000313" key="1">
    <source>
        <dbReference type="EMBL" id="MFC4328327.1"/>
    </source>
</evidence>
<protein>
    <submittedName>
        <fullName evidence="1">Uncharacterized protein</fullName>
    </submittedName>
</protein>
<dbReference type="EMBL" id="JBHSDP010000011">
    <property type="protein sequence ID" value="MFC4328327.1"/>
    <property type="molecule type" value="Genomic_DNA"/>
</dbReference>
<proteinExistence type="predicted"/>
<accession>A0ABV8TCF6</accession>
<sequence>MMWQLHVEFQEAELRDAYWEQVCALPQLQPLLESGALRPCLHLALPVVRVMHPDRDALAPLCRWTLDFWPSAQIGLALVTEGALQREAFLTGARDFITEHGPGFQARFGEG</sequence>
<dbReference type="Proteomes" id="UP001595824">
    <property type="component" value="Unassembled WGS sequence"/>
</dbReference>
<comment type="caution">
    <text evidence="1">The sequence shown here is derived from an EMBL/GenBank/DDBJ whole genome shotgun (WGS) entry which is preliminary data.</text>
</comment>
<organism evidence="1 2">
    <name type="scientific">Streptomyces andamanensis</name>
    <dbReference type="NCBI Taxonomy" id="1565035"/>
    <lineage>
        <taxon>Bacteria</taxon>
        <taxon>Bacillati</taxon>
        <taxon>Actinomycetota</taxon>
        <taxon>Actinomycetes</taxon>
        <taxon>Kitasatosporales</taxon>
        <taxon>Streptomycetaceae</taxon>
        <taxon>Streptomyces</taxon>
    </lineage>
</organism>